<dbReference type="AlphaFoldDB" id="A0A8E2AZ85"/>
<accession>A0A8E2AZ85</accession>
<proteinExistence type="predicted"/>
<keyword evidence="2" id="KW-1185">Reference proteome</keyword>
<gene>
    <name evidence="1" type="ORF">OBBRIDRAFT_380487</name>
</gene>
<dbReference type="PROSITE" id="PS51257">
    <property type="entry name" value="PROKAR_LIPOPROTEIN"/>
    <property type="match status" value="1"/>
</dbReference>
<name>A0A8E2AZ85_9APHY</name>
<reference evidence="1 2" key="1">
    <citation type="submission" date="2016-07" db="EMBL/GenBank/DDBJ databases">
        <title>Draft genome of the white-rot fungus Obba rivulosa 3A-2.</title>
        <authorList>
            <consortium name="DOE Joint Genome Institute"/>
            <person name="Miettinen O."/>
            <person name="Riley R."/>
            <person name="Acob R."/>
            <person name="Barry K."/>
            <person name="Cullen D."/>
            <person name="De Vries R."/>
            <person name="Hainaut M."/>
            <person name="Hatakka A."/>
            <person name="Henrissat B."/>
            <person name="Hilden K."/>
            <person name="Kuo R."/>
            <person name="Labutti K."/>
            <person name="Lipzen A."/>
            <person name="Makela M.R."/>
            <person name="Sandor L."/>
            <person name="Spatafora J.W."/>
            <person name="Grigoriev I.V."/>
            <person name="Hibbett D.S."/>
        </authorList>
    </citation>
    <scope>NUCLEOTIDE SEQUENCE [LARGE SCALE GENOMIC DNA]</scope>
    <source>
        <strain evidence="1 2">3A-2</strain>
    </source>
</reference>
<organism evidence="1 2">
    <name type="scientific">Obba rivulosa</name>
    <dbReference type="NCBI Taxonomy" id="1052685"/>
    <lineage>
        <taxon>Eukaryota</taxon>
        <taxon>Fungi</taxon>
        <taxon>Dikarya</taxon>
        <taxon>Basidiomycota</taxon>
        <taxon>Agaricomycotina</taxon>
        <taxon>Agaricomycetes</taxon>
        <taxon>Polyporales</taxon>
        <taxon>Gelatoporiaceae</taxon>
        <taxon>Obba</taxon>
    </lineage>
</organism>
<evidence type="ECO:0000313" key="2">
    <source>
        <dbReference type="Proteomes" id="UP000250043"/>
    </source>
</evidence>
<dbReference type="Proteomes" id="UP000250043">
    <property type="component" value="Unassembled WGS sequence"/>
</dbReference>
<sequence length="130" mass="13824">MHLWRICGTCGAVNYPGVMYTGLVISSCTNGCVALSTQALARLTGRIGRGSPSITLVAEQVVILAPLGRTRHFPVAFAAICCLGSVSRVRGISSSEITGITRLKDLPRSYSSTFVREAGLLMPELHARCT</sequence>
<evidence type="ECO:0000313" key="1">
    <source>
        <dbReference type="EMBL" id="OCH93053.1"/>
    </source>
</evidence>
<protein>
    <submittedName>
        <fullName evidence="1">Uncharacterized protein</fullName>
    </submittedName>
</protein>
<dbReference type="EMBL" id="KV722360">
    <property type="protein sequence ID" value="OCH93053.1"/>
    <property type="molecule type" value="Genomic_DNA"/>
</dbReference>